<feature type="region of interest" description="Disordered" evidence="1">
    <location>
        <begin position="388"/>
        <end position="407"/>
    </location>
</feature>
<keyword evidence="4" id="KW-0012">Acyltransferase</keyword>
<feature type="transmembrane region" description="Helical" evidence="2">
    <location>
        <begin position="82"/>
        <end position="104"/>
    </location>
</feature>
<dbReference type="RefSeq" id="WP_083108727.1">
    <property type="nucleotide sequence ID" value="NZ_CP020569.1"/>
</dbReference>
<dbReference type="Pfam" id="PF01757">
    <property type="entry name" value="Acyl_transf_3"/>
    <property type="match status" value="1"/>
</dbReference>
<name>A0A1V0U045_9ACTN</name>
<feature type="domain" description="Acyltransferase 3" evidence="3">
    <location>
        <begin position="37"/>
        <end position="376"/>
    </location>
</feature>
<evidence type="ECO:0000256" key="2">
    <source>
        <dbReference type="SAM" id="Phobius"/>
    </source>
</evidence>
<evidence type="ECO:0000313" key="4">
    <source>
        <dbReference type="EMBL" id="ARF58531.1"/>
    </source>
</evidence>
<proteinExistence type="predicted"/>
<dbReference type="KEGG" id="sgv:B1H19_33955"/>
<evidence type="ECO:0000259" key="3">
    <source>
        <dbReference type="Pfam" id="PF01757"/>
    </source>
</evidence>
<accession>A0A1V0U045</accession>
<gene>
    <name evidence="4" type="ORF">B1H19_33955</name>
</gene>
<dbReference type="Proteomes" id="UP000192726">
    <property type="component" value="Chromosome"/>
</dbReference>
<reference evidence="4 5" key="1">
    <citation type="submission" date="2017-04" db="EMBL/GenBank/DDBJ databases">
        <title>Complete Genome Sequence of Streptomyces gilvosporeus F607, a Capable Producer of Natamycin.</title>
        <authorList>
            <person name="Zong G."/>
            <person name="Zhong C."/>
            <person name="Fu J."/>
            <person name="Qin R."/>
            <person name="Cao G."/>
        </authorList>
    </citation>
    <scope>NUCLEOTIDE SEQUENCE [LARGE SCALE GENOMIC DNA]</scope>
    <source>
        <strain evidence="4 5">F607</strain>
    </source>
</reference>
<sequence>MPEPLTPRTPVSEAPSPGAVRALVRRIESATPPGRDRALDALRALAILGVVLGHWLVTALISDSGTVHVASPLHYLPPLTPVSWVFQTLAVFFLVGGQVGAAGYASARAQGTTYRRWLGVRLARLFGPVAAVVAVWTVAAAVMLGSGVGFETLHTLLKLVLSPLWFLLVFAALTAATPLAARLHPVGPLAVVLLVDLVRFGLGGPAWLGWINVAAGWLVPYCLGAAWARGGLRRRSTGWMLLLGGAAATALLVLFAGYPASMVGVPGAPVSNLNPPTLAAVTFGLAQCGAALLLLGPLRRFLRRPAAWAAVALLNLSAMTVFLWHQTAMMAVTAVGLLTGGPLLGLHTVPDGPGWILARLAWLPVFAAALLICWAAFHTYEERRRRGSSRVVRQGRPAHREVAGRAS</sequence>
<keyword evidence="2" id="KW-0812">Transmembrane</keyword>
<feature type="transmembrane region" description="Helical" evidence="2">
    <location>
        <begin position="207"/>
        <end position="227"/>
    </location>
</feature>
<feature type="transmembrane region" description="Helical" evidence="2">
    <location>
        <begin position="278"/>
        <end position="295"/>
    </location>
</feature>
<dbReference type="InterPro" id="IPR002656">
    <property type="entry name" value="Acyl_transf_3_dom"/>
</dbReference>
<keyword evidence="2" id="KW-1133">Transmembrane helix</keyword>
<dbReference type="GO" id="GO:0016747">
    <property type="term" value="F:acyltransferase activity, transferring groups other than amino-acyl groups"/>
    <property type="evidence" value="ECO:0007669"/>
    <property type="project" value="InterPro"/>
</dbReference>
<evidence type="ECO:0000313" key="5">
    <source>
        <dbReference type="Proteomes" id="UP000192726"/>
    </source>
</evidence>
<feature type="transmembrane region" description="Helical" evidence="2">
    <location>
        <begin position="183"/>
        <end position="201"/>
    </location>
</feature>
<feature type="transmembrane region" description="Helical" evidence="2">
    <location>
        <begin position="156"/>
        <end position="176"/>
    </location>
</feature>
<feature type="transmembrane region" description="Helical" evidence="2">
    <location>
        <begin position="44"/>
        <end position="62"/>
    </location>
</feature>
<feature type="transmembrane region" description="Helical" evidence="2">
    <location>
        <begin position="239"/>
        <end position="258"/>
    </location>
</feature>
<protein>
    <submittedName>
        <fullName evidence="4">Acyltransferase</fullName>
    </submittedName>
</protein>
<feature type="transmembrane region" description="Helical" evidence="2">
    <location>
        <begin position="360"/>
        <end position="380"/>
    </location>
</feature>
<keyword evidence="4" id="KW-0808">Transferase</keyword>
<feature type="compositionally biased region" description="Basic and acidic residues" evidence="1">
    <location>
        <begin position="398"/>
        <end position="407"/>
    </location>
</feature>
<dbReference type="EMBL" id="CP020569">
    <property type="protein sequence ID" value="ARF58531.1"/>
    <property type="molecule type" value="Genomic_DNA"/>
</dbReference>
<dbReference type="OrthoDB" id="8206682at2"/>
<dbReference type="STRING" id="553510.B1H19_33955"/>
<keyword evidence="5" id="KW-1185">Reference proteome</keyword>
<feature type="transmembrane region" description="Helical" evidence="2">
    <location>
        <begin position="307"/>
        <end position="340"/>
    </location>
</feature>
<dbReference type="AlphaFoldDB" id="A0A1V0U045"/>
<keyword evidence="2" id="KW-0472">Membrane</keyword>
<organism evidence="4 5">
    <name type="scientific">Streptomyces gilvosporeus</name>
    <dbReference type="NCBI Taxonomy" id="553510"/>
    <lineage>
        <taxon>Bacteria</taxon>
        <taxon>Bacillati</taxon>
        <taxon>Actinomycetota</taxon>
        <taxon>Actinomycetes</taxon>
        <taxon>Kitasatosporales</taxon>
        <taxon>Streptomycetaceae</taxon>
        <taxon>Streptomyces</taxon>
    </lineage>
</organism>
<feature type="transmembrane region" description="Helical" evidence="2">
    <location>
        <begin position="125"/>
        <end position="150"/>
    </location>
</feature>
<evidence type="ECO:0000256" key="1">
    <source>
        <dbReference type="SAM" id="MobiDB-lite"/>
    </source>
</evidence>